<evidence type="ECO:0000313" key="3">
    <source>
        <dbReference type="EMBL" id="EDV19870.1"/>
    </source>
</evidence>
<gene>
    <name evidence="3" type="ORF">TRIADDRAFT_61642</name>
</gene>
<organism evidence="3 4">
    <name type="scientific">Trichoplax adhaerens</name>
    <name type="common">Trichoplax reptans</name>
    <dbReference type="NCBI Taxonomy" id="10228"/>
    <lineage>
        <taxon>Eukaryota</taxon>
        <taxon>Metazoa</taxon>
        <taxon>Placozoa</taxon>
        <taxon>Uniplacotomia</taxon>
        <taxon>Trichoplacea</taxon>
        <taxon>Trichoplacidae</taxon>
        <taxon>Trichoplax</taxon>
    </lineage>
</organism>
<evidence type="ECO:0000256" key="1">
    <source>
        <dbReference type="SAM" id="MobiDB-lite"/>
    </source>
</evidence>
<sequence>MMIIGFVWYKRWLKNRTVSRKGYYHNDKPPSNSHLNQSSKCSTPGDCLSQPKELIGNPLSNELEITENQIIHQDLQLESTTVTNLDKSSSINHSSRDLSVTSNNPVSNSERARNVTDESISVDKVNIRPGTDVSYQITNLLTDHTLATTISSLDSCKQKEFHDPLIVGSSSWMKQILDTEDQDTFSDYSHDSLYDRLKSHIDLDSSSDVNSLNAGFEKLDAEDQDSFSDYSQEPLFYNKLKSHIDLDGSSDFNSLNTGLDENSDTSAYGTRPPSQKPDYHPSIYISYFPDREGHSQEAKALTNRLRHLGFNAISHEYNTLAINYQGQGNWVASSIRNADKVIMILSPEYCEISNWLLTKDKSVGNYYTNKSLIDFLRVTQELTEIRNIICSNAQKNTKTFLVRLKTSQQLNALDGFNTFPLLDWPKDENKLVCFLHNVEYYLPKPLPKTTKVIIEADGEVITSVVSEKQSDEVTVITTTC</sequence>
<evidence type="ECO:0000313" key="4">
    <source>
        <dbReference type="Proteomes" id="UP000009022"/>
    </source>
</evidence>
<dbReference type="Gene3D" id="3.40.50.11530">
    <property type="match status" value="1"/>
</dbReference>
<feature type="region of interest" description="Disordered" evidence="1">
    <location>
        <begin position="24"/>
        <end position="47"/>
    </location>
</feature>
<feature type="compositionally biased region" description="Polar residues" evidence="1">
    <location>
        <begin position="255"/>
        <end position="268"/>
    </location>
</feature>
<proteinExistence type="predicted"/>
<dbReference type="PROSITE" id="PS51534">
    <property type="entry name" value="SEFIR"/>
    <property type="match status" value="1"/>
</dbReference>
<protein>
    <recommendedName>
        <fullName evidence="2">SEFIR domain-containing protein</fullName>
    </recommendedName>
</protein>
<dbReference type="AlphaFoldDB" id="B3SBJ9"/>
<evidence type="ECO:0000259" key="2">
    <source>
        <dbReference type="PROSITE" id="PS51534"/>
    </source>
</evidence>
<feature type="compositionally biased region" description="Polar residues" evidence="1">
    <location>
        <begin position="29"/>
        <end position="42"/>
    </location>
</feature>
<dbReference type="InterPro" id="IPR013568">
    <property type="entry name" value="SEFIR_dom"/>
</dbReference>
<feature type="region of interest" description="Disordered" evidence="1">
    <location>
        <begin position="255"/>
        <end position="279"/>
    </location>
</feature>
<accession>B3SBJ9</accession>
<keyword evidence="4" id="KW-1185">Reference proteome</keyword>
<dbReference type="Pfam" id="PF08357">
    <property type="entry name" value="SEFIR"/>
    <property type="match status" value="1"/>
</dbReference>
<dbReference type="HOGENOM" id="CLU_569032_0_0_1"/>
<dbReference type="GeneID" id="6758825"/>
<dbReference type="EMBL" id="DS985265">
    <property type="protein sequence ID" value="EDV19870.1"/>
    <property type="molecule type" value="Genomic_DNA"/>
</dbReference>
<dbReference type="Proteomes" id="UP000009022">
    <property type="component" value="Unassembled WGS sequence"/>
</dbReference>
<dbReference type="RefSeq" id="XP_002117612.1">
    <property type="nucleotide sequence ID" value="XM_002117576.1"/>
</dbReference>
<dbReference type="KEGG" id="tad:TRIADDRAFT_61642"/>
<name>B3SBJ9_TRIAD</name>
<feature type="compositionally biased region" description="Polar residues" evidence="1">
    <location>
        <begin position="86"/>
        <end position="109"/>
    </location>
</feature>
<reference evidence="3 4" key="1">
    <citation type="journal article" date="2008" name="Nature">
        <title>The Trichoplax genome and the nature of placozoans.</title>
        <authorList>
            <person name="Srivastava M."/>
            <person name="Begovic E."/>
            <person name="Chapman J."/>
            <person name="Putnam N.H."/>
            <person name="Hellsten U."/>
            <person name="Kawashima T."/>
            <person name="Kuo A."/>
            <person name="Mitros T."/>
            <person name="Salamov A."/>
            <person name="Carpenter M.L."/>
            <person name="Signorovitch A.Y."/>
            <person name="Moreno M.A."/>
            <person name="Kamm K."/>
            <person name="Grimwood J."/>
            <person name="Schmutz J."/>
            <person name="Shapiro H."/>
            <person name="Grigoriev I.V."/>
            <person name="Buss L.W."/>
            <person name="Schierwater B."/>
            <person name="Dellaporta S.L."/>
            <person name="Rokhsar D.S."/>
        </authorList>
    </citation>
    <scope>NUCLEOTIDE SEQUENCE [LARGE SCALE GENOMIC DNA]</scope>
    <source>
        <strain evidence="3 4">Grell-BS-1999</strain>
    </source>
</reference>
<dbReference type="InParanoid" id="B3SBJ9"/>
<feature type="region of interest" description="Disordered" evidence="1">
    <location>
        <begin position="86"/>
        <end position="117"/>
    </location>
</feature>
<dbReference type="CTD" id="6758825"/>
<feature type="domain" description="SEFIR" evidence="2">
    <location>
        <begin position="280"/>
        <end position="433"/>
    </location>
</feature>